<feature type="region of interest" description="Disordered" evidence="1">
    <location>
        <begin position="291"/>
        <end position="310"/>
    </location>
</feature>
<dbReference type="AlphaFoldDB" id="A0A9D1CMX0"/>
<comment type="caution">
    <text evidence="3">The sequence shown here is derived from an EMBL/GenBank/DDBJ whole genome shotgun (WGS) entry which is preliminary data.</text>
</comment>
<feature type="domain" description="DUF4340" evidence="2">
    <location>
        <begin position="69"/>
        <end position="254"/>
    </location>
</feature>
<evidence type="ECO:0000256" key="1">
    <source>
        <dbReference type="SAM" id="MobiDB-lite"/>
    </source>
</evidence>
<name>A0A9D1CMX0_9FIRM</name>
<evidence type="ECO:0000259" key="2">
    <source>
        <dbReference type="Pfam" id="PF14238"/>
    </source>
</evidence>
<reference evidence="3" key="2">
    <citation type="journal article" date="2021" name="PeerJ">
        <title>Extensive microbial diversity within the chicken gut microbiome revealed by metagenomics and culture.</title>
        <authorList>
            <person name="Gilroy R."/>
            <person name="Ravi A."/>
            <person name="Getino M."/>
            <person name="Pursley I."/>
            <person name="Horton D.L."/>
            <person name="Alikhan N.F."/>
            <person name="Baker D."/>
            <person name="Gharbi K."/>
            <person name="Hall N."/>
            <person name="Watson M."/>
            <person name="Adriaenssens E.M."/>
            <person name="Foster-Nyarko E."/>
            <person name="Jarju S."/>
            <person name="Secka A."/>
            <person name="Antonio M."/>
            <person name="Oren A."/>
            <person name="Chaudhuri R.R."/>
            <person name="La Ragione R."/>
            <person name="Hildebrand F."/>
            <person name="Pallen M.J."/>
        </authorList>
    </citation>
    <scope>NUCLEOTIDE SEQUENCE</scope>
    <source>
        <strain evidence="3">ChiSjej2B20-13462</strain>
    </source>
</reference>
<gene>
    <name evidence="3" type="ORF">IAA67_02410</name>
</gene>
<protein>
    <submittedName>
        <fullName evidence="3">DUF4340 domain-containing protein</fullName>
    </submittedName>
</protein>
<dbReference type="InterPro" id="IPR025641">
    <property type="entry name" value="DUF4340"/>
</dbReference>
<dbReference type="EMBL" id="DVFN01000033">
    <property type="protein sequence ID" value="HIQ69171.1"/>
    <property type="molecule type" value="Genomic_DNA"/>
</dbReference>
<reference evidence="3" key="1">
    <citation type="submission" date="2020-10" db="EMBL/GenBank/DDBJ databases">
        <authorList>
            <person name="Gilroy R."/>
        </authorList>
    </citation>
    <scope>NUCLEOTIDE SEQUENCE</scope>
    <source>
        <strain evidence="3">ChiSjej2B20-13462</strain>
    </source>
</reference>
<evidence type="ECO:0000313" key="4">
    <source>
        <dbReference type="Proteomes" id="UP000886874"/>
    </source>
</evidence>
<organism evidence="3 4">
    <name type="scientific">Candidatus Avoscillospira stercorigallinarum</name>
    <dbReference type="NCBI Taxonomy" id="2840708"/>
    <lineage>
        <taxon>Bacteria</taxon>
        <taxon>Bacillati</taxon>
        <taxon>Bacillota</taxon>
        <taxon>Clostridia</taxon>
        <taxon>Eubacteriales</taxon>
        <taxon>Oscillospiraceae</taxon>
        <taxon>Oscillospiraceae incertae sedis</taxon>
        <taxon>Candidatus Avoscillospira</taxon>
    </lineage>
</organism>
<accession>A0A9D1CMX0</accession>
<dbReference type="Pfam" id="PF14238">
    <property type="entry name" value="DUF4340"/>
    <property type="match status" value="1"/>
</dbReference>
<dbReference type="Proteomes" id="UP000886874">
    <property type="component" value="Unassembled WGS sequence"/>
</dbReference>
<evidence type="ECO:0000313" key="3">
    <source>
        <dbReference type="EMBL" id="HIQ69171.1"/>
    </source>
</evidence>
<sequence length="481" mass="53614">MKRYKRVLVLLIILVAACALTFGVTRYQEVQEQIAASEEIILDIPTSAVTALSWELEDRSFSFTRDEDWVYDEDPDFPVDAEEMEYLLSRFESFGVSFVIDDVEDFAQYGLEDPVCTIHITTATEDFEILLGSYSTLDQERYVSIGDGKVYLVSSDPMDRYDVELSDLIDHDEIPVFDHATAISVSGPSDYEISYQEDSDRAYTEDDRYYTDDAVLDPALVEDYLSTVAYLDLTDYVTYKATEADLTTYGLDDPDLTLQVDYVIEPEDEDGTEEHGRYTLTVSRDPEEAAAEAEAETAEEADAETADDAEEETFTAYARVGDSPIIYQITQAEYEALLACTASDLRYQALFPFPFDQVVSMTVALEGRSFALTSEVTEEDGEEVRTFYVDGEELAIDDLSAALTALTASSFGPDVTAGEEEIRLTIQLDNEHYPEVELALYRVDGTSCLAEVDGTPLALIPRTQAIDLVEAVQAFALNASN</sequence>
<dbReference type="PROSITE" id="PS51257">
    <property type="entry name" value="PROKAR_LIPOPROTEIN"/>
    <property type="match status" value="1"/>
</dbReference>
<proteinExistence type="predicted"/>